<comment type="caution">
    <text evidence="3">The sequence shown here is derived from an EMBL/GenBank/DDBJ whole genome shotgun (WGS) entry which is preliminary data.</text>
</comment>
<evidence type="ECO:0000313" key="4">
    <source>
        <dbReference type="Proteomes" id="UP001500457"/>
    </source>
</evidence>
<dbReference type="SUPFAM" id="SSF52317">
    <property type="entry name" value="Class I glutamine amidotransferase-like"/>
    <property type="match status" value="1"/>
</dbReference>
<evidence type="ECO:0000259" key="2">
    <source>
        <dbReference type="Pfam" id="PF01965"/>
    </source>
</evidence>
<proteinExistence type="inferred from homology"/>
<dbReference type="EMBL" id="BAABHQ010000004">
    <property type="protein sequence ID" value="GAA4871560.1"/>
    <property type="molecule type" value="Genomic_DNA"/>
</dbReference>
<comment type="similarity">
    <text evidence="1">Belongs to the peptidase C56 family.</text>
</comment>
<accession>A0ABP9EB76</accession>
<dbReference type="PROSITE" id="PS51276">
    <property type="entry name" value="PEPTIDASE_C56_PFPI"/>
    <property type="match status" value="1"/>
</dbReference>
<organism evidence="3 4">
    <name type="scientific">Actinomycetospora straminea</name>
    <dbReference type="NCBI Taxonomy" id="663607"/>
    <lineage>
        <taxon>Bacteria</taxon>
        <taxon>Bacillati</taxon>
        <taxon>Actinomycetota</taxon>
        <taxon>Actinomycetes</taxon>
        <taxon>Pseudonocardiales</taxon>
        <taxon>Pseudonocardiaceae</taxon>
        <taxon>Actinomycetospora</taxon>
    </lineage>
</organism>
<dbReference type="CDD" id="cd03134">
    <property type="entry name" value="GATase1_PfpI_like"/>
    <property type="match status" value="1"/>
</dbReference>
<name>A0ABP9EB76_9PSEU</name>
<dbReference type="RefSeq" id="WP_274233848.1">
    <property type="nucleotide sequence ID" value="NZ_BAABHQ010000004.1"/>
</dbReference>
<dbReference type="Gene3D" id="3.40.50.880">
    <property type="match status" value="1"/>
</dbReference>
<dbReference type="InterPro" id="IPR006286">
    <property type="entry name" value="C56_PfpI-like"/>
</dbReference>
<keyword evidence="4" id="KW-1185">Reference proteome</keyword>
<evidence type="ECO:0000313" key="3">
    <source>
        <dbReference type="EMBL" id="GAA4871560.1"/>
    </source>
</evidence>
<sequence length="194" mass="20297">MAGALDGLRVAIIATNGVEQAELEQPRQAVDEAGARSTLISLSTDAIQAMNSDIDKGDTFTPDKAIADVSADDFDALVLPGGTINADQLRQSGDVVSFVQRVFAAGKPVGAICHAPWTLVEADLVKGRTLTSYPSLRTDIRNAGGNAVDEEVVVDHGLVTSRNPGDLDAFCAKIVEEFAEGAHRVHDEGATAQA</sequence>
<dbReference type="InterPro" id="IPR029062">
    <property type="entry name" value="Class_I_gatase-like"/>
</dbReference>
<dbReference type="NCBIfam" id="TIGR01382">
    <property type="entry name" value="PfpI"/>
    <property type="match status" value="1"/>
</dbReference>
<dbReference type="Pfam" id="PF01965">
    <property type="entry name" value="DJ-1_PfpI"/>
    <property type="match status" value="1"/>
</dbReference>
<gene>
    <name evidence="3" type="ORF">GCM10023203_21310</name>
</gene>
<reference evidence="4" key="1">
    <citation type="journal article" date="2019" name="Int. J. Syst. Evol. Microbiol.">
        <title>The Global Catalogue of Microorganisms (GCM) 10K type strain sequencing project: providing services to taxonomists for standard genome sequencing and annotation.</title>
        <authorList>
            <consortium name="The Broad Institute Genomics Platform"/>
            <consortium name="The Broad Institute Genome Sequencing Center for Infectious Disease"/>
            <person name="Wu L."/>
            <person name="Ma J."/>
        </authorList>
    </citation>
    <scope>NUCLEOTIDE SEQUENCE [LARGE SCALE GENOMIC DNA]</scope>
    <source>
        <strain evidence="4">JCM 17983</strain>
    </source>
</reference>
<keyword evidence="3" id="KW-0315">Glutamine amidotransferase</keyword>
<protein>
    <submittedName>
        <fullName evidence="3">Type 1 glutamine amidotransferase domain-containing protein</fullName>
    </submittedName>
</protein>
<dbReference type="Proteomes" id="UP001500457">
    <property type="component" value="Unassembled WGS sequence"/>
</dbReference>
<dbReference type="InterPro" id="IPR002818">
    <property type="entry name" value="DJ-1/PfpI"/>
</dbReference>
<dbReference type="PANTHER" id="PTHR42733">
    <property type="entry name" value="DJ-1 PROTEIN"/>
    <property type="match status" value="1"/>
</dbReference>
<dbReference type="PANTHER" id="PTHR42733:SF12">
    <property type="entry name" value="PROTEINASE"/>
    <property type="match status" value="1"/>
</dbReference>
<evidence type="ECO:0000256" key="1">
    <source>
        <dbReference type="ARBA" id="ARBA00008542"/>
    </source>
</evidence>
<feature type="domain" description="DJ-1/PfpI" evidence="2">
    <location>
        <begin position="9"/>
        <end position="177"/>
    </location>
</feature>